<accession>A0AAE0APD0</accession>
<proteinExistence type="predicted"/>
<reference evidence="1" key="1">
    <citation type="journal article" date="2023" name="Plant J.">
        <title>Genome sequences and population genomics provide insights into the demographic history, inbreeding, and mutation load of two 'living fossil' tree species of Dipteronia.</title>
        <authorList>
            <person name="Feng Y."/>
            <person name="Comes H.P."/>
            <person name="Chen J."/>
            <person name="Zhu S."/>
            <person name="Lu R."/>
            <person name="Zhang X."/>
            <person name="Li P."/>
            <person name="Qiu J."/>
            <person name="Olsen K.M."/>
            <person name="Qiu Y."/>
        </authorList>
    </citation>
    <scope>NUCLEOTIDE SEQUENCE</scope>
    <source>
        <strain evidence="1">NBL</strain>
    </source>
</reference>
<dbReference type="AlphaFoldDB" id="A0AAE0APD0"/>
<organism evidence="1 2">
    <name type="scientific">Dipteronia sinensis</name>
    <dbReference type="NCBI Taxonomy" id="43782"/>
    <lineage>
        <taxon>Eukaryota</taxon>
        <taxon>Viridiplantae</taxon>
        <taxon>Streptophyta</taxon>
        <taxon>Embryophyta</taxon>
        <taxon>Tracheophyta</taxon>
        <taxon>Spermatophyta</taxon>
        <taxon>Magnoliopsida</taxon>
        <taxon>eudicotyledons</taxon>
        <taxon>Gunneridae</taxon>
        <taxon>Pentapetalae</taxon>
        <taxon>rosids</taxon>
        <taxon>malvids</taxon>
        <taxon>Sapindales</taxon>
        <taxon>Sapindaceae</taxon>
        <taxon>Hippocastanoideae</taxon>
        <taxon>Acereae</taxon>
        <taxon>Dipteronia</taxon>
    </lineage>
</organism>
<comment type="caution">
    <text evidence="1">The sequence shown here is derived from an EMBL/GenBank/DDBJ whole genome shotgun (WGS) entry which is preliminary data.</text>
</comment>
<sequence length="152" mass="17266">MQSIKILEKEVETFLERDEMYWKQRSRADWLAAEDRNTSFFHTRAKARHQKNLNSKLVDREGQVQDTKEGMAKVFCEYFANIFQTSYPSPHNINLASGAIGSSLNGECQSGLSKAFTTEEIKFAIFEIGPTKAPGLHSFQAIFIHKFLSVVG</sequence>
<protein>
    <submittedName>
        <fullName evidence="1">Uncharacterized protein</fullName>
    </submittedName>
</protein>
<evidence type="ECO:0000313" key="1">
    <source>
        <dbReference type="EMBL" id="KAK3221508.1"/>
    </source>
</evidence>
<name>A0AAE0APD0_9ROSI</name>
<dbReference type="EMBL" id="JANJYJ010000003">
    <property type="protein sequence ID" value="KAK3221508.1"/>
    <property type="molecule type" value="Genomic_DNA"/>
</dbReference>
<gene>
    <name evidence="1" type="ORF">Dsin_008533</name>
</gene>
<dbReference type="Proteomes" id="UP001281410">
    <property type="component" value="Unassembled WGS sequence"/>
</dbReference>
<keyword evidence="2" id="KW-1185">Reference proteome</keyword>
<evidence type="ECO:0000313" key="2">
    <source>
        <dbReference type="Proteomes" id="UP001281410"/>
    </source>
</evidence>